<evidence type="ECO:0000313" key="3">
    <source>
        <dbReference type="Proteomes" id="UP000662939"/>
    </source>
</evidence>
<dbReference type="Gene3D" id="3.30.420.40">
    <property type="match status" value="2"/>
</dbReference>
<dbReference type="PANTHER" id="PTHR43190">
    <property type="entry name" value="N-ACETYL-D-GLUCOSAMINE KINASE"/>
    <property type="match status" value="1"/>
</dbReference>
<dbReference type="AlphaFoldDB" id="A0A895XHF7"/>
<reference evidence="2" key="1">
    <citation type="submission" date="2021-02" db="EMBL/GenBank/DDBJ databases">
        <title>Natronoglycomyces albus gen. nov., sp. nov, a haloalkaliphilic actinobacterium from a soda solonchak soil.</title>
        <authorList>
            <person name="Sorokin D.Y."/>
            <person name="Khijniak T.V."/>
            <person name="Zakharycheva A.P."/>
            <person name="Boueva O.V."/>
            <person name="Ariskina E.V."/>
            <person name="Hahnke R.L."/>
            <person name="Bunk B."/>
            <person name="Sproer C."/>
            <person name="Schumann P."/>
            <person name="Evtushenko L.I."/>
            <person name="Kublanov I.V."/>
        </authorList>
    </citation>
    <scope>NUCLEOTIDE SEQUENCE</scope>
    <source>
        <strain evidence="2">DSM 106290</strain>
    </source>
</reference>
<protein>
    <submittedName>
        <fullName evidence="2">N-acetylglucosamine kinase</fullName>
    </submittedName>
</protein>
<dbReference type="PANTHER" id="PTHR43190:SF3">
    <property type="entry name" value="N-ACETYL-D-GLUCOSAMINE KINASE"/>
    <property type="match status" value="1"/>
</dbReference>
<evidence type="ECO:0000259" key="1">
    <source>
        <dbReference type="Pfam" id="PF01869"/>
    </source>
</evidence>
<dbReference type="InterPro" id="IPR002731">
    <property type="entry name" value="ATPase_BadF"/>
</dbReference>
<name>A0A895XHF7_9ACTN</name>
<dbReference type="CDD" id="cd24007">
    <property type="entry name" value="ASKHA_NBD_eukNAGK-like"/>
    <property type="match status" value="1"/>
</dbReference>
<keyword evidence="2" id="KW-0808">Transferase</keyword>
<feature type="domain" description="ATPase BadF/BadG/BcrA/BcrD type" evidence="1">
    <location>
        <begin position="8"/>
        <end position="302"/>
    </location>
</feature>
<proteinExistence type="predicted"/>
<gene>
    <name evidence="2" type="ORF">JQS30_11230</name>
</gene>
<keyword evidence="2" id="KW-0418">Kinase</keyword>
<dbReference type="EMBL" id="CP070496">
    <property type="protein sequence ID" value="QSB04367.1"/>
    <property type="molecule type" value="Genomic_DNA"/>
</dbReference>
<sequence>MHAEQLVVGIDAGGTSTRAWLMDGEGSLLKTGNAAGSNPVGVGFRVAVQNIAAALESACAGIDTTRLRAVCAGIAGVKSLSAPDYEELGRLIRARLNLTCNVEMVGDSTIAFAAATDETDGAVLIAGTGASAFAIHDREPGQRSDGYGWLLGDLGSGFWLGQQAVRATLRYLDGHVPNGSMVEQVIDTFMGETVQASPSAAHLIGQCMAQSPRSLARLAPIVCEAAADDDETAQEIINEAVNHLAATVKAVAQPGKPVALAGSLLTNNTPIASGLTCHLSRELPASPLYQAVHPVAGAAWLALKHIEPDAHRQRKLHRVVGLAQP</sequence>
<dbReference type="InterPro" id="IPR043129">
    <property type="entry name" value="ATPase_NBD"/>
</dbReference>
<evidence type="ECO:0000313" key="2">
    <source>
        <dbReference type="EMBL" id="QSB04367.1"/>
    </source>
</evidence>
<dbReference type="Pfam" id="PF01869">
    <property type="entry name" value="BcrAD_BadFG"/>
    <property type="match status" value="1"/>
</dbReference>
<accession>A0A895XHF7</accession>
<dbReference type="GO" id="GO:0016301">
    <property type="term" value="F:kinase activity"/>
    <property type="evidence" value="ECO:0007669"/>
    <property type="project" value="UniProtKB-KW"/>
</dbReference>
<dbReference type="SUPFAM" id="SSF53067">
    <property type="entry name" value="Actin-like ATPase domain"/>
    <property type="match status" value="2"/>
</dbReference>
<keyword evidence="3" id="KW-1185">Reference proteome</keyword>
<dbReference type="KEGG" id="nav:JQS30_11230"/>
<dbReference type="RefSeq" id="WP_213170364.1">
    <property type="nucleotide sequence ID" value="NZ_CP070496.1"/>
</dbReference>
<organism evidence="2 3">
    <name type="scientific">Natronoglycomyces albus</name>
    <dbReference type="NCBI Taxonomy" id="2811108"/>
    <lineage>
        <taxon>Bacteria</taxon>
        <taxon>Bacillati</taxon>
        <taxon>Actinomycetota</taxon>
        <taxon>Actinomycetes</taxon>
        <taxon>Glycomycetales</taxon>
        <taxon>Glycomycetaceae</taxon>
        <taxon>Natronoglycomyces</taxon>
    </lineage>
</organism>
<dbReference type="Proteomes" id="UP000662939">
    <property type="component" value="Chromosome"/>
</dbReference>
<dbReference type="InterPro" id="IPR052519">
    <property type="entry name" value="Euk-type_GlcNAc_Kinase"/>
</dbReference>